<dbReference type="Gene3D" id="1.10.3720.10">
    <property type="entry name" value="MetI-like"/>
    <property type="match status" value="1"/>
</dbReference>
<sequence length="326" mass="36597">MARSVYEGHIPSERTKKSRKSFRLGHDLRTQLELKTMLWPAIILITIFDFVPMYGLLMAFKAYDPITGIKGIFTSQWNNFENFTAVFYHFEFWPVVKNTLGINLLGSLIGIPATLIFALLLNEIRNAKFKSLIQTVTYMPHFLSWVIFGGLFITLLNPDGGIVNYLLLKLGLIDEPILFLGEPNYFWGIAIGTNLLKEIGWGAILYLAAMAGIDQSLYEAAAIDGAGRFKRMWHITLPGILPTLMILIIFAVSGMLNNNFTQIYVFQNSLNIPSSQVIDTFVYQQGLKQFQFASATAIGLMKAVFALLLLLGANYLSKKLTKSGLF</sequence>
<dbReference type="SUPFAM" id="SSF161098">
    <property type="entry name" value="MetI-like"/>
    <property type="match status" value="1"/>
</dbReference>
<keyword evidence="10" id="KW-1185">Reference proteome</keyword>
<dbReference type="InterPro" id="IPR035906">
    <property type="entry name" value="MetI-like_sf"/>
</dbReference>
<keyword evidence="6 7" id="KW-0472">Membrane</keyword>
<feature type="transmembrane region" description="Helical" evidence="7">
    <location>
        <begin position="142"/>
        <end position="165"/>
    </location>
</feature>
<proteinExistence type="inferred from homology"/>
<dbReference type="GO" id="GO:0055085">
    <property type="term" value="P:transmembrane transport"/>
    <property type="evidence" value="ECO:0007669"/>
    <property type="project" value="InterPro"/>
</dbReference>
<dbReference type="InterPro" id="IPR050809">
    <property type="entry name" value="UgpAE/MalFG_permease"/>
</dbReference>
<gene>
    <name evidence="9" type="ORF">ICC18_28990</name>
</gene>
<evidence type="ECO:0000256" key="1">
    <source>
        <dbReference type="ARBA" id="ARBA00004651"/>
    </source>
</evidence>
<evidence type="ECO:0000313" key="10">
    <source>
        <dbReference type="Proteomes" id="UP000650466"/>
    </source>
</evidence>
<keyword evidence="5 7" id="KW-1133">Transmembrane helix</keyword>
<evidence type="ECO:0000313" key="9">
    <source>
        <dbReference type="EMBL" id="MBD0384089.1"/>
    </source>
</evidence>
<name>A0A926KXS5_9BACL</name>
<dbReference type="CDD" id="cd06261">
    <property type="entry name" value="TM_PBP2"/>
    <property type="match status" value="1"/>
</dbReference>
<dbReference type="AlphaFoldDB" id="A0A926KXS5"/>
<dbReference type="InterPro" id="IPR000515">
    <property type="entry name" value="MetI-like"/>
</dbReference>
<reference evidence="9" key="1">
    <citation type="submission" date="2020-09" db="EMBL/GenBank/DDBJ databases">
        <title>Draft Genome Sequence of Paenibacillus sp. WST5.</title>
        <authorList>
            <person name="Bao Z."/>
        </authorList>
    </citation>
    <scope>NUCLEOTIDE SEQUENCE</scope>
    <source>
        <strain evidence="9">WST5</strain>
    </source>
</reference>
<dbReference type="Pfam" id="PF00528">
    <property type="entry name" value="BPD_transp_1"/>
    <property type="match status" value="1"/>
</dbReference>
<evidence type="ECO:0000256" key="3">
    <source>
        <dbReference type="ARBA" id="ARBA00022475"/>
    </source>
</evidence>
<protein>
    <submittedName>
        <fullName evidence="9">Sugar ABC transporter permease</fullName>
    </submittedName>
</protein>
<keyword evidence="2 7" id="KW-0813">Transport</keyword>
<comment type="similarity">
    <text evidence="7">Belongs to the binding-protein-dependent transport system permease family.</text>
</comment>
<dbReference type="PROSITE" id="PS50928">
    <property type="entry name" value="ABC_TM1"/>
    <property type="match status" value="1"/>
</dbReference>
<evidence type="ECO:0000256" key="5">
    <source>
        <dbReference type="ARBA" id="ARBA00022989"/>
    </source>
</evidence>
<dbReference type="EMBL" id="JACVVD010000015">
    <property type="protein sequence ID" value="MBD0384089.1"/>
    <property type="molecule type" value="Genomic_DNA"/>
</dbReference>
<comment type="subcellular location">
    <subcellularLocation>
        <location evidence="1 7">Cell membrane</location>
        <topology evidence="1 7">Multi-pass membrane protein</topology>
    </subcellularLocation>
</comment>
<dbReference type="Proteomes" id="UP000650466">
    <property type="component" value="Unassembled WGS sequence"/>
</dbReference>
<feature type="transmembrane region" description="Helical" evidence="7">
    <location>
        <begin position="235"/>
        <end position="256"/>
    </location>
</feature>
<feature type="transmembrane region" description="Helical" evidence="7">
    <location>
        <begin position="100"/>
        <end position="121"/>
    </location>
</feature>
<feature type="domain" description="ABC transmembrane type-1" evidence="8">
    <location>
        <begin position="96"/>
        <end position="311"/>
    </location>
</feature>
<feature type="transmembrane region" description="Helical" evidence="7">
    <location>
        <begin position="38"/>
        <end position="60"/>
    </location>
</feature>
<dbReference type="GO" id="GO:0005886">
    <property type="term" value="C:plasma membrane"/>
    <property type="evidence" value="ECO:0007669"/>
    <property type="project" value="UniProtKB-SubCell"/>
</dbReference>
<dbReference type="PANTHER" id="PTHR43227:SF11">
    <property type="entry name" value="BLL4140 PROTEIN"/>
    <property type="match status" value="1"/>
</dbReference>
<organism evidence="9 10">
    <name type="scientific">Paenibacillus sedimenti</name>
    <dbReference type="NCBI Taxonomy" id="2770274"/>
    <lineage>
        <taxon>Bacteria</taxon>
        <taxon>Bacillati</taxon>
        <taxon>Bacillota</taxon>
        <taxon>Bacilli</taxon>
        <taxon>Bacillales</taxon>
        <taxon>Paenibacillaceae</taxon>
        <taxon>Paenibacillus</taxon>
    </lineage>
</organism>
<feature type="transmembrane region" description="Helical" evidence="7">
    <location>
        <begin position="292"/>
        <end position="316"/>
    </location>
</feature>
<comment type="caution">
    <text evidence="9">The sequence shown here is derived from an EMBL/GenBank/DDBJ whole genome shotgun (WGS) entry which is preliminary data.</text>
</comment>
<keyword evidence="3" id="KW-1003">Cell membrane</keyword>
<dbReference type="PANTHER" id="PTHR43227">
    <property type="entry name" value="BLL4140 PROTEIN"/>
    <property type="match status" value="1"/>
</dbReference>
<feature type="transmembrane region" description="Helical" evidence="7">
    <location>
        <begin position="185"/>
        <end position="208"/>
    </location>
</feature>
<evidence type="ECO:0000256" key="2">
    <source>
        <dbReference type="ARBA" id="ARBA00022448"/>
    </source>
</evidence>
<evidence type="ECO:0000259" key="8">
    <source>
        <dbReference type="PROSITE" id="PS50928"/>
    </source>
</evidence>
<keyword evidence="4 7" id="KW-0812">Transmembrane</keyword>
<evidence type="ECO:0000256" key="6">
    <source>
        <dbReference type="ARBA" id="ARBA00023136"/>
    </source>
</evidence>
<accession>A0A926KXS5</accession>
<evidence type="ECO:0000256" key="7">
    <source>
        <dbReference type="RuleBase" id="RU363032"/>
    </source>
</evidence>
<evidence type="ECO:0000256" key="4">
    <source>
        <dbReference type="ARBA" id="ARBA00022692"/>
    </source>
</evidence>